<evidence type="ECO:0000256" key="4">
    <source>
        <dbReference type="ARBA" id="ARBA00023040"/>
    </source>
</evidence>
<evidence type="ECO:0000256" key="1">
    <source>
        <dbReference type="ARBA" id="ARBA00004141"/>
    </source>
</evidence>
<evidence type="ECO:0000256" key="6">
    <source>
        <dbReference type="ARBA" id="ARBA00023170"/>
    </source>
</evidence>
<evidence type="ECO:0000313" key="10">
    <source>
        <dbReference type="EMBL" id="EDV20691.1"/>
    </source>
</evidence>
<feature type="transmembrane region" description="Helical" evidence="8">
    <location>
        <begin position="40"/>
        <end position="61"/>
    </location>
</feature>
<keyword evidence="6" id="KW-0675">Receptor</keyword>
<name>B3S9F6_TRIAD</name>
<dbReference type="PROSITE" id="PS50262">
    <property type="entry name" value="G_PROTEIN_RECEP_F1_2"/>
    <property type="match status" value="1"/>
</dbReference>
<dbReference type="HOGENOM" id="CLU_724291_0_0_1"/>
<evidence type="ECO:0000256" key="2">
    <source>
        <dbReference type="ARBA" id="ARBA00022692"/>
    </source>
</evidence>
<sequence length="382" mass="43181">MAFNSTFCLNTTELSDDYDANSTSTILEMPIPLIFFQCKLLADSTVGLISCFLNSFIIYVIKYKADTTIPVFFALANLAIANILLATTLSLADFITLLQYRSITLIPWVSYTVCGFLIPLAITANVVINGSLIFISIARYQKVKHSEVHGRRLANRQVILVLILLWCIGVVWAIPSAKSNVNQQSIFHLCDLLTVDRTQQSFLLISCSLIVVLPAIITTYCHYRISVHLSSTISISSMTNSTITNHLEKQNSSFHAGFQRKKDIIKMLRKLSLLQFLLNVTWLISISMTVLGNQHFHKNITSICFIIQNLAMLIAGITSPVIHINYIQRFREPLHSFFLPLRRYISRCNEADRADQTFSLRITFFDCSYEGGEVIYDGIPRT</sequence>
<dbReference type="PANTHER" id="PTHR24238:SF57">
    <property type="entry name" value="G-PROTEIN COUPLED RECEPTOR 83"/>
    <property type="match status" value="1"/>
</dbReference>
<feature type="transmembrane region" description="Helical" evidence="8">
    <location>
        <begin position="73"/>
        <end position="96"/>
    </location>
</feature>
<dbReference type="AlphaFoldDB" id="B3S9F6"/>
<keyword evidence="4" id="KW-0297">G-protein coupled receptor</keyword>
<dbReference type="GO" id="GO:0007186">
    <property type="term" value="P:G protein-coupled receptor signaling pathway"/>
    <property type="evidence" value="ECO:0000318"/>
    <property type="project" value="GO_Central"/>
</dbReference>
<evidence type="ECO:0000256" key="8">
    <source>
        <dbReference type="SAM" id="Phobius"/>
    </source>
</evidence>
<evidence type="ECO:0000256" key="7">
    <source>
        <dbReference type="ARBA" id="ARBA00023224"/>
    </source>
</evidence>
<dbReference type="CTD" id="6758104"/>
<dbReference type="GO" id="GO:0008020">
    <property type="term" value="F:G protein-coupled photoreceptor activity"/>
    <property type="evidence" value="ECO:0000318"/>
    <property type="project" value="GO_Central"/>
</dbReference>
<proteinExistence type="predicted"/>
<dbReference type="GO" id="GO:0005886">
    <property type="term" value="C:plasma membrane"/>
    <property type="evidence" value="ECO:0000318"/>
    <property type="project" value="GO_Central"/>
</dbReference>
<dbReference type="InterPro" id="IPR017452">
    <property type="entry name" value="GPCR_Rhodpsn_7TM"/>
</dbReference>
<dbReference type="CDD" id="cd00637">
    <property type="entry name" value="7tm_classA_rhodopsin-like"/>
    <property type="match status" value="1"/>
</dbReference>
<dbReference type="Proteomes" id="UP000009022">
    <property type="component" value="Unassembled WGS sequence"/>
</dbReference>
<reference evidence="10 11" key="1">
    <citation type="journal article" date="2008" name="Nature">
        <title>The Trichoplax genome and the nature of placozoans.</title>
        <authorList>
            <person name="Srivastava M."/>
            <person name="Begovic E."/>
            <person name="Chapman J."/>
            <person name="Putnam N.H."/>
            <person name="Hellsten U."/>
            <person name="Kawashima T."/>
            <person name="Kuo A."/>
            <person name="Mitros T."/>
            <person name="Salamov A."/>
            <person name="Carpenter M.L."/>
            <person name="Signorovitch A.Y."/>
            <person name="Moreno M.A."/>
            <person name="Kamm K."/>
            <person name="Grimwood J."/>
            <person name="Schmutz J."/>
            <person name="Shapiro H."/>
            <person name="Grigoriev I.V."/>
            <person name="Buss L.W."/>
            <person name="Schierwater B."/>
            <person name="Dellaporta S.L."/>
            <person name="Rokhsar D.S."/>
        </authorList>
    </citation>
    <scope>NUCLEOTIDE SEQUENCE [LARGE SCALE GENOMIC DNA]</scope>
    <source>
        <strain evidence="10 11">Grell-BS-1999</strain>
    </source>
</reference>
<evidence type="ECO:0000256" key="3">
    <source>
        <dbReference type="ARBA" id="ARBA00022989"/>
    </source>
</evidence>
<keyword evidence="2 8" id="KW-0812">Transmembrane</keyword>
<accession>B3S9F6</accession>
<feature type="transmembrane region" description="Helical" evidence="8">
    <location>
        <begin position="300"/>
        <end position="322"/>
    </location>
</feature>
<feature type="transmembrane region" description="Helical" evidence="8">
    <location>
        <begin position="108"/>
        <end position="137"/>
    </location>
</feature>
<keyword evidence="7" id="KW-0807">Transducer</keyword>
<keyword evidence="3 8" id="KW-1133">Transmembrane helix</keyword>
<dbReference type="GO" id="GO:0071482">
    <property type="term" value="P:cellular response to light stimulus"/>
    <property type="evidence" value="ECO:0000318"/>
    <property type="project" value="GO_Central"/>
</dbReference>
<gene>
    <name evidence="10" type="ORF">TRIADDRAFT_60889</name>
</gene>
<dbReference type="SUPFAM" id="SSF81321">
    <property type="entry name" value="Family A G protein-coupled receptor-like"/>
    <property type="match status" value="1"/>
</dbReference>
<protein>
    <recommendedName>
        <fullName evidence="9">G-protein coupled receptors family 1 profile domain-containing protein</fullName>
    </recommendedName>
</protein>
<dbReference type="Gene3D" id="1.20.1070.10">
    <property type="entry name" value="Rhodopsin 7-helix transmembrane proteins"/>
    <property type="match status" value="1"/>
</dbReference>
<evidence type="ECO:0000313" key="11">
    <source>
        <dbReference type="Proteomes" id="UP000009022"/>
    </source>
</evidence>
<dbReference type="GO" id="GO:0007602">
    <property type="term" value="P:phototransduction"/>
    <property type="evidence" value="ECO:0000318"/>
    <property type="project" value="GO_Central"/>
</dbReference>
<keyword evidence="5 8" id="KW-0472">Membrane</keyword>
<dbReference type="PhylomeDB" id="B3S9F6"/>
<dbReference type="KEGG" id="tad:TRIADDRAFT_60889"/>
<keyword evidence="11" id="KW-1185">Reference proteome</keyword>
<dbReference type="Pfam" id="PF00001">
    <property type="entry name" value="7tm_1"/>
    <property type="match status" value="1"/>
</dbReference>
<dbReference type="PANTHER" id="PTHR24238">
    <property type="entry name" value="G-PROTEIN COUPLED RECEPTOR"/>
    <property type="match status" value="1"/>
</dbReference>
<dbReference type="InterPro" id="IPR000276">
    <property type="entry name" value="GPCR_Rhodpsn"/>
</dbReference>
<organism evidence="10 11">
    <name type="scientific">Trichoplax adhaerens</name>
    <name type="common">Trichoplax reptans</name>
    <dbReference type="NCBI Taxonomy" id="10228"/>
    <lineage>
        <taxon>Eukaryota</taxon>
        <taxon>Metazoa</taxon>
        <taxon>Placozoa</taxon>
        <taxon>Uniplacotomia</taxon>
        <taxon>Trichoplacea</taxon>
        <taxon>Trichoplacidae</taxon>
        <taxon>Trichoplax</taxon>
    </lineage>
</organism>
<dbReference type="EMBL" id="DS985258">
    <property type="protein sequence ID" value="EDV20691.1"/>
    <property type="molecule type" value="Genomic_DNA"/>
</dbReference>
<feature type="transmembrane region" description="Helical" evidence="8">
    <location>
        <begin position="158"/>
        <end position="175"/>
    </location>
</feature>
<dbReference type="RefSeq" id="XP_002116891.1">
    <property type="nucleotide sequence ID" value="XM_002116855.1"/>
</dbReference>
<feature type="transmembrane region" description="Helical" evidence="8">
    <location>
        <begin position="271"/>
        <end position="288"/>
    </location>
</feature>
<evidence type="ECO:0000256" key="5">
    <source>
        <dbReference type="ARBA" id="ARBA00023136"/>
    </source>
</evidence>
<dbReference type="GeneID" id="6758104"/>
<comment type="subcellular location">
    <subcellularLocation>
        <location evidence="1">Membrane</location>
        <topology evidence="1">Multi-pass membrane protein</topology>
    </subcellularLocation>
</comment>
<evidence type="ECO:0000259" key="9">
    <source>
        <dbReference type="PROSITE" id="PS50262"/>
    </source>
</evidence>
<feature type="transmembrane region" description="Helical" evidence="8">
    <location>
        <begin position="202"/>
        <end position="223"/>
    </location>
</feature>
<feature type="domain" description="G-protein coupled receptors family 1 profile" evidence="9">
    <location>
        <begin position="53"/>
        <end position="323"/>
    </location>
</feature>
<dbReference type="InParanoid" id="B3S9F6"/>